<dbReference type="InParanoid" id="L5L1K6"/>
<protein>
    <submittedName>
        <fullName evidence="1">Uncharacterized protein</fullName>
    </submittedName>
</protein>
<dbReference type="Proteomes" id="UP000010552">
    <property type="component" value="Unassembled WGS sequence"/>
</dbReference>
<keyword evidence="2" id="KW-1185">Reference proteome</keyword>
<name>L5L1K6_PTEAL</name>
<dbReference type="AlphaFoldDB" id="L5L1K6"/>
<gene>
    <name evidence="1" type="ORF">PAL_GLEAN10015750</name>
</gene>
<dbReference type="EMBL" id="KB030418">
    <property type="protein sequence ID" value="ELK16898.1"/>
    <property type="molecule type" value="Genomic_DNA"/>
</dbReference>
<evidence type="ECO:0000313" key="1">
    <source>
        <dbReference type="EMBL" id="ELK16898.1"/>
    </source>
</evidence>
<reference evidence="2" key="1">
    <citation type="journal article" date="2013" name="Science">
        <title>Comparative analysis of bat genomes provides insight into the evolution of flight and immunity.</title>
        <authorList>
            <person name="Zhang G."/>
            <person name="Cowled C."/>
            <person name="Shi Z."/>
            <person name="Huang Z."/>
            <person name="Bishop-Lilly K.A."/>
            <person name="Fang X."/>
            <person name="Wynne J.W."/>
            <person name="Xiong Z."/>
            <person name="Baker M.L."/>
            <person name="Zhao W."/>
            <person name="Tachedjian M."/>
            <person name="Zhu Y."/>
            <person name="Zhou P."/>
            <person name="Jiang X."/>
            <person name="Ng J."/>
            <person name="Yang L."/>
            <person name="Wu L."/>
            <person name="Xiao J."/>
            <person name="Feng Y."/>
            <person name="Chen Y."/>
            <person name="Sun X."/>
            <person name="Zhang Y."/>
            <person name="Marsh G.A."/>
            <person name="Crameri G."/>
            <person name="Broder C.C."/>
            <person name="Frey K.G."/>
            <person name="Wang L.F."/>
            <person name="Wang J."/>
        </authorList>
    </citation>
    <scope>NUCLEOTIDE SEQUENCE [LARGE SCALE GENOMIC DNA]</scope>
</reference>
<proteinExistence type="predicted"/>
<organism evidence="1 2">
    <name type="scientific">Pteropus alecto</name>
    <name type="common">Black flying fox</name>
    <dbReference type="NCBI Taxonomy" id="9402"/>
    <lineage>
        <taxon>Eukaryota</taxon>
        <taxon>Metazoa</taxon>
        <taxon>Chordata</taxon>
        <taxon>Craniata</taxon>
        <taxon>Vertebrata</taxon>
        <taxon>Euteleostomi</taxon>
        <taxon>Mammalia</taxon>
        <taxon>Eutheria</taxon>
        <taxon>Laurasiatheria</taxon>
        <taxon>Chiroptera</taxon>
        <taxon>Yinpterochiroptera</taxon>
        <taxon>Pteropodoidea</taxon>
        <taxon>Pteropodidae</taxon>
        <taxon>Pteropodinae</taxon>
        <taxon>Pteropus</taxon>
    </lineage>
</organism>
<sequence length="114" mass="12943">MPRRSNGPGERRACALAARRSAPCWREDRAAPRRDPAGVLSFRQEGSQWRQVREIPDSGELGGVTFPLRKRLHVRVTSPWGSIIFSILSLGTIPRVHGRKRALIQNFDCEYSFD</sequence>
<evidence type="ECO:0000313" key="2">
    <source>
        <dbReference type="Proteomes" id="UP000010552"/>
    </source>
</evidence>
<accession>L5L1K6</accession>